<evidence type="ECO:0000313" key="3">
    <source>
        <dbReference type="Proteomes" id="UP000602442"/>
    </source>
</evidence>
<gene>
    <name evidence="2" type="ORF">I5L03_04745</name>
</gene>
<comment type="caution">
    <text evidence="2">The sequence shown here is derived from an EMBL/GenBank/DDBJ whole genome shotgun (WGS) entry which is preliminary data.</text>
</comment>
<dbReference type="Proteomes" id="UP000602442">
    <property type="component" value="Unassembled WGS sequence"/>
</dbReference>
<feature type="chain" id="PRO_5046974863" description="Lipoprotein" evidence="1">
    <location>
        <begin position="24"/>
        <end position="151"/>
    </location>
</feature>
<dbReference type="PROSITE" id="PS51257">
    <property type="entry name" value="PROKAR_LIPOPROTEIN"/>
    <property type="match status" value="1"/>
</dbReference>
<keyword evidence="1" id="KW-0732">Signal</keyword>
<proteinExistence type="predicted"/>
<evidence type="ECO:0000313" key="2">
    <source>
        <dbReference type="EMBL" id="MBH5321887.1"/>
    </source>
</evidence>
<accession>A0ABS0N1R6</accession>
<reference evidence="2 3" key="1">
    <citation type="submission" date="2020-11" db="EMBL/GenBank/DDBJ databases">
        <title>Erythrobacter sediminis sp. nov., a marine bacterium from a tidal flat of Garorim Bay.</title>
        <authorList>
            <person name="Kim D."/>
            <person name="Yoo Y."/>
            <person name="Kim J.-J."/>
        </authorList>
    </citation>
    <scope>NUCLEOTIDE SEQUENCE [LARGE SCALE GENOMIC DNA]</scope>
    <source>
        <strain evidence="2 3">JGD-13</strain>
    </source>
</reference>
<evidence type="ECO:0008006" key="4">
    <source>
        <dbReference type="Google" id="ProtNLM"/>
    </source>
</evidence>
<protein>
    <recommendedName>
        <fullName evidence="4">Lipoprotein</fullName>
    </recommendedName>
</protein>
<feature type="signal peptide" evidence="1">
    <location>
        <begin position="1"/>
        <end position="23"/>
    </location>
</feature>
<dbReference type="EMBL" id="JAEANY010000001">
    <property type="protein sequence ID" value="MBH5321887.1"/>
    <property type="molecule type" value="Genomic_DNA"/>
</dbReference>
<sequence>MKLSLAVLPIALTLAACSGGDNANVPGNAENTEPYSEIAEDQVINLIGTEPFWGAIIDGDDMNFSTLENPEGETIAVTRFAGRGGLSFSGEREGASVDVAVTPGECSDGMSDHTYPFTATVEIGEDQLQGCAWREGVDDIGPETDTAEEFT</sequence>
<keyword evidence="3" id="KW-1185">Reference proteome</keyword>
<evidence type="ECO:0000256" key="1">
    <source>
        <dbReference type="SAM" id="SignalP"/>
    </source>
</evidence>
<dbReference type="RefSeq" id="WP_197920527.1">
    <property type="nucleotide sequence ID" value="NZ_CAWPTA010000006.1"/>
</dbReference>
<organism evidence="2 3">
    <name type="scientific">Aurantiacibacter sediminis</name>
    <dbReference type="NCBI Taxonomy" id="2793064"/>
    <lineage>
        <taxon>Bacteria</taxon>
        <taxon>Pseudomonadati</taxon>
        <taxon>Pseudomonadota</taxon>
        <taxon>Alphaproteobacteria</taxon>
        <taxon>Sphingomonadales</taxon>
        <taxon>Erythrobacteraceae</taxon>
        <taxon>Aurantiacibacter</taxon>
    </lineage>
</organism>
<name>A0ABS0N1R6_9SPHN</name>